<evidence type="ECO:0000313" key="5">
    <source>
        <dbReference type="EMBL" id="CAB3385638.1"/>
    </source>
</evidence>
<organism evidence="5 6">
    <name type="scientific">Cloeon dipterum</name>
    <dbReference type="NCBI Taxonomy" id="197152"/>
    <lineage>
        <taxon>Eukaryota</taxon>
        <taxon>Metazoa</taxon>
        <taxon>Ecdysozoa</taxon>
        <taxon>Arthropoda</taxon>
        <taxon>Hexapoda</taxon>
        <taxon>Insecta</taxon>
        <taxon>Pterygota</taxon>
        <taxon>Palaeoptera</taxon>
        <taxon>Ephemeroptera</taxon>
        <taxon>Pisciforma</taxon>
        <taxon>Baetidae</taxon>
        <taxon>Cloeon</taxon>
    </lineage>
</organism>
<evidence type="ECO:0000313" key="6">
    <source>
        <dbReference type="Proteomes" id="UP000494165"/>
    </source>
</evidence>
<proteinExistence type="inferred from homology"/>
<evidence type="ECO:0000259" key="4">
    <source>
        <dbReference type="Pfam" id="PF03024"/>
    </source>
</evidence>
<name>A0A8S1DY68_9INSE</name>
<dbReference type="EMBL" id="CADEPI010000425">
    <property type="protein sequence ID" value="CAB3385638.1"/>
    <property type="molecule type" value="Genomic_DNA"/>
</dbReference>
<protein>
    <recommendedName>
        <fullName evidence="4">Folate receptor-like domain-containing protein</fullName>
    </recommendedName>
</protein>
<dbReference type="GO" id="GO:0009897">
    <property type="term" value="C:external side of plasma membrane"/>
    <property type="evidence" value="ECO:0007669"/>
    <property type="project" value="TreeGrafter"/>
</dbReference>
<accession>A0A8S1DY68</accession>
<dbReference type="PANTHER" id="PTHR10517:SF14">
    <property type="entry name" value="FOLATE RECEPTOR 1-RELATED"/>
    <property type="match status" value="1"/>
</dbReference>
<dbReference type="Pfam" id="PF03024">
    <property type="entry name" value="Folate_rec"/>
    <property type="match status" value="1"/>
</dbReference>
<dbReference type="GO" id="GO:0038023">
    <property type="term" value="F:signaling receptor activity"/>
    <property type="evidence" value="ECO:0007669"/>
    <property type="project" value="TreeGrafter"/>
</dbReference>
<evidence type="ECO:0000256" key="1">
    <source>
        <dbReference type="ARBA" id="ARBA00007932"/>
    </source>
</evidence>
<keyword evidence="3" id="KW-1015">Disulfide bond</keyword>
<dbReference type="Proteomes" id="UP000494165">
    <property type="component" value="Unassembled WGS sequence"/>
</dbReference>
<dbReference type="OrthoDB" id="567542at2759"/>
<sequence length="227" mass="26671">MRRSISVSVRCCCVNHKPEPGVEEFLKNQCEPWRNRSCCSHLVQDKLHELQLYNFDFEHCSQKLSPRCKKHFVQDLCFYECSPNVGPWIVSVKMKIRKERFYQVPLCQSDCDSWFEACQDDLTCIRNWIREFDWKSGKNYCPATSTGCKKFKNIWEKASDFCEEVWDHSWKVVPDSENCMRLWFNGNLGNPNDHVAKLKVLEMINSAHSTKAYFTTAAILTTLLTIF</sequence>
<evidence type="ECO:0000256" key="2">
    <source>
        <dbReference type="ARBA" id="ARBA00022729"/>
    </source>
</evidence>
<dbReference type="InterPro" id="IPR004269">
    <property type="entry name" value="Folate_rcpt"/>
</dbReference>
<feature type="domain" description="Folate receptor-like" evidence="4">
    <location>
        <begin position="13"/>
        <end position="180"/>
    </location>
</feature>
<gene>
    <name evidence="5" type="ORF">CLODIP_2_CD09532</name>
</gene>
<dbReference type="AlphaFoldDB" id="A0A8S1DY68"/>
<evidence type="ECO:0000256" key="3">
    <source>
        <dbReference type="ARBA" id="ARBA00023157"/>
    </source>
</evidence>
<dbReference type="InterPro" id="IPR018143">
    <property type="entry name" value="Folate_rcpt-like"/>
</dbReference>
<comment type="similarity">
    <text evidence="1">Belongs to the folate receptor family.</text>
</comment>
<dbReference type="PANTHER" id="PTHR10517">
    <property type="entry name" value="FOLATE RECEPTOR"/>
    <property type="match status" value="1"/>
</dbReference>
<keyword evidence="2" id="KW-0732">Signal</keyword>
<comment type="caution">
    <text evidence="5">The sequence shown here is derived from an EMBL/GenBank/DDBJ whole genome shotgun (WGS) entry which is preliminary data.</text>
</comment>
<reference evidence="5 6" key="1">
    <citation type="submission" date="2020-04" db="EMBL/GenBank/DDBJ databases">
        <authorList>
            <person name="Alioto T."/>
            <person name="Alioto T."/>
            <person name="Gomez Garrido J."/>
        </authorList>
    </citation>
    <scope>NUCLEOTIDE SEQUENCE [LARGE SCALE GENOMIC DNA]</scope>
</reference>
<keyword evidence="6" id="KW-1185">Reference proteome</keyword>